<name>A0ABP1QMV1_9HEXA</name>
<keyword evidence="2" id="KW-1185">Reference proteome</keyword>
<gene>
    <name evidence="1" type="ORF">ODALV1_LOCUS12462</name>
</gene>
<protein>
    <submittedName>
        <fullName evidence="1">Uncharacterized protein</fullName>
    </submittedName>
</protein>
<organism evidence="1 2">
    <name type="scientific">Orchesella dallaii</name>
    <dbReference type="NCBI Taxonomy" id="48710"/>
    <lineage>
        <taxon>Eukaryota</taxon>
        <taxon>Metazoa</taxon>
        <taxon>Ecdysozoa</taxon>
        <taxon>Arthropoda</taxon>
        <taxon>Hexapoda</taxon>
        <taxon>Collembola</taxon>
        <taxon>Entomobryomorpha</taxon>
        <taxon>Entomobryoidea</taxon>
        <taxon>Orchesellidae</taxon>
        <taxon>Orchesellinae</taxon>
        <taxon>Orchesella</taxon>
    </lineage>
</organism>
<evidence type="ECO:0000313" key="2">
    <source>
        <dbReference type="Proteomes" id="UP001642540"/>
    </source>
</evidence>
<reference evidence="1 2" key="1">
    <citation type="submission" date="2024-08" db="EMBL/GenBank/DDBJ databases">
        <authorList>
            <person name="Cucini C."/>
            <person name="Frati F."/>
        </authorList>
    </citation>
    <scope>NUCLEOTIDE SEQUENCE [LARGE SCALE GENOMIC DNA]</scope>
</reference>
<proteinExistence type="predicted"/>
<accession>A0ABP1QMV1</accession>
<sequence>MIRARETSNLNCSGSTTLRGDRVIIPVFVPRTTPVEVLCPTVTTIYGKSSKNGFEDEAPPSYDSIFPSDVVVENLARY</sequence>
<dbReference type="EMBL" id="CAXLJM020000038">
    <property type="protein sequence ID" value="CAL8106775.1"/>
    <property type="molecule type" value="Genomic_DNA"/>
</dbReference>
<evidence type="ECO:0000313" key="1">
    <source>
        <dbReference type="EMBL" id="CAL8106775.1"/>
    </source>
</evidence>
<comment type="caution">
    <text evidence="1">The sequence shown here is derived from an EMBL/GenBank/DDBJ whole genome shotgun (WGS) entry which is preliminary data.</text>
</comment>
<dbReference type="Proteomes" id="UP001642540">
    <property type="component" value="Unassembled WGS sequence"/>
</dbReference>